<dbReference type="InterPro" id="IPR004386">
    <property type="entry name" value="Toxin_YafQ-like"/>
</dbReference>
<dbReference type="EMBL" id="LBXN01000025">
    <property type="protein sequence ID" value="KKR33026.1"/>
    <property type="molecule type" value="Genomic_DNA"/>
</dbReference>
<organism evidence="2 3">
    <name type="scientific">Candidatus Gottesmanbacteria bacterium GW2011_GWC2_39_8</name>
    <dbReference type="NCBI Taxonomy" id="1618450"/>
    <lineage>
        <taxon>Bacteria</taxon>
        <taxon>Candidatus Gottesmaniibacteriota</taxon>
    </lineage>
</organism>
<evidence type="ECO:0000313" key="2">
    <source>
        <dbReference type="EMBL" id="KKR33026.1"/>
    </source>
</evidence>
<proteinExistence type="predicted"/>
<protein>
    <recommendedName>
        <fullName evidence="4">Plasmid stabilization system</fullName>
    </recommendedName>
</protein>
<gene>
    <name evidence="2" type="ORF">UT63_C0025G0003</name>
</gene>
<keyword evidence="1" id="KW-1277">Toxin-antitoxin system</keyword>
<dbReference type="NCBIfam" id="TIGR02385">
    <property type="entry name" value="RelE_StbE"/>
    <property type="match status" value="1"/>
</dbReference>
<dbReference type="Pfam" id="PF15738">
    <property type="entry name" value="YafQ_toxin"/>
    <property type="match status" value="1"/>
</dbReference>
<comment type="caution">
    <text evidence="2">The sequence shown here is derived from an EMBL/GenBank/DDBJ whole genome shotgun (WGS) entry which is preliminary data.</text>
</comment>
<reference evidence="2 3" key="1">
    <citation type="journal article" date="2015" name="Nature">
        <title>rRNA introns, odd ribosomes, and small enigmatic genomes across a large radiation of phyla.</title>
        <authorList>
            <person name="Brown C.T."/>
            <person name="Hug L.A."/>
            <person name="Thomas B.C."/>
            <person name="Sharon I."/>
            <person name="Castelle C.J."/>
            <person name="Singh A."/>
            <person name="Wilkins M.J."/>
            <person name="Williams K.H."/>
            <person name="Banfield J.F."/>
        </authorList>
    </citation>
    <scope>NUCLEOTIDE SEQUENCE [LARGE SCALE GENOMIC DNA]</scope>
</reference>
<dbReference type="AlphaFoldDB" id="A0A0G0Q6Q5"/>
<sequence length="90" mass="10565">MQIKISAPLRKKLKKLKKLDPKLSKRIEKQLSLFADNPKHTSLRLHKLSGELKNLWSISISKDIRMIYVIEEDTAYFTVLGTHDEAYRKQ</sequence>
<evidence type="ECO:0008006" key="4">
    <source>
        <dbReference type="Google" id="ProtNLM"/>
    </source>
</evidence>
<name>A0A0G0Q6Q5_9BACT</name>
<accession>A0A0G0Q6Q5</accession>
<evidence type="ECO:0000256" key="1">
    <source>
        <dbReference type="ARBA" id="ARBA00022649"/>
    </source>
</evidence>
<dbReference type="Gene3D" id="3.30.2310.20">
    <property type="entry name" value="RelE-like"/>
    <property type="match status" value="1"/>
</dbReference>
<dbReference type="Proteomes" id="UP000034539">
    <property type="component" value="Unassembled WGS sequence"/>
</dbReference>
<evidence type="ECO:0000313" key="3">
    <source>
        <dbReference type="Proteomes" id="UP000034539"/>
    </source>
</evidence>
<dbReference type="SUPFAM" id="SSF143011">
    <property type="entry name" value="RelE-like"/>
    <property type="match status" value="1"/>
</dbReference>
<dbReference type="InterPro" id="IPR007712">
    <property type="entry name" value="RelE/ParE_toxin"/>
</dbReference>
<dbReference type="InterPro" id="IPR035093">
    <property type="entry name" value="RelE/ParE_toxin_dom_sf"/>
</dbReference>